<evidence type="ECO:0000313" key="3">
    <source>
        <dbReference type="Proteomes" id="UP000323142"/>
    </source>
</evidence>
<evidence type="ECO:0000256" key="1">
    <source>
        <dbReference type="SAM" id="SignalP"/>
    </source>
</evidence>
<sequence>MGPRPAAFRRAILVAAIGATLAAAHVNFASSAPAARATPPAHPVDAELVGENCYYDVQTVTNKAGQSVAARVVECD</sequence>
<dbReference type="Proteomes" id="UP000323142">
    <property type="component" value="Unassembled WGS sequence"/>
</dbReference>
<name>A0A5B2V897_9HYPH</name>
<dbReference type="RefSeq" id="WP_149821930.1">
    <property type="nucleotide sequence ID" value="NZ_VUOA01000043.1"/>
</dbReference>
<reference evidence="2 3" key="2">
    <citation type="submission" date="2019-09" db="EMBL/GenBank/DDBJ databases">
        <authorList>
            <person name="Jin C."/>
        </authorList>
    </citation>
    <scope>NUCLEOTIDE SEQUENCE [LARGE SCALE GENOMIC DNA]</scope>
    <source>
        <strain evidence="2 3">BN140002</strain>
    </source>
</reference>
<protein>
    <submittedName>
        <fullName evidence="2">Uncharacterized protein</fullName>
    </submittedName>
</protein>
<reference evidence="2 3" key="1">
    <citation type="submission" date="2019-09" db="EMBL/GenBank/DDBJ databases">
        <title>Salinarimonas rosea gen. nov., sp. nov., a new member of the a-2 subgroup of the Proteobacteria.</title>
        <authorList>
            <person name="Liu J."/>
        </authorList>
    </citation>
    <scope>NUCLEOTIDE SEQUENCE [LARGE SCALE GENOMIC DNA]</scope>
    <source>
        <strain evidence="2 3">BN140002</strain>
    </source>
</reference>
<keyword evidence="1" id="KW-0732">Signal</keyword>
<feature type="chain" id="PRO_5022811160" evidence="1">
    <location>
        <begin position="35"/>
        <end position="76"/>
    </location>
</feature>
<dbReference type="EMBL" id="VUOA01000043">
    <property type="protein sequence ID" value="KAA2234795.1"/>
    <property type="molecule type" value="Genomic_DNA"/>
</dbReference>
<comment type="caution">
    <text evidence="2">The sequence shown here is derived from an EMBL/GenBank/DDBJ whole genome shotgun (WGS) entry which is preliminary data.</text>
</comment>
<proteinExistence type="predicted"/>
<evidence type="ECO:0000313" key="2">
    <source>
        <dbReference type="EMBL" id="KAA2234795.1"/>
    </source>
</evidence>
<organism evidence="2 3">
    <name type="scientific">Salinarimonas soli</name>
    <dbReference type="NCBI Taxonomy" id="1638099"/>
    <lineage>
        <taxon>Bacteria</taxon>
        <taxon>Pseudomonadati</taxon>
        <taxon>Pseudomonadota</taxon>
        <taxon>Alphaproteobacteria</taxon>
        <taxon>Hyphomicrobiales</taxon>
        <taxon>Salinarimonadaceae</taxon>
        <taxon>Salinarimonas</taxon>
    </lineage>
</organism>
<accession>A0A5B2V897</accession>
<gene>
    <name evidence="2" type="ORF">F0L46_22870</name>
</gene>
<keyword evidence="3" id="KW-1185">Reference proteome</keyword>
<dbReference type="AlphaFoldDB" id="A0A5B2V897"/>
<feature type="signal peptide" evidence="1">
    <location>
        <begin position="1"/>
        <end position="34"/>
    </location>
</feature>